<proteinExistence type="predicted"/>
<organism evidence="2 3">
    <name type="scientific">Veillonella criceti</name>
    <dbReference type="NCBI Taxonomy" id="103891"/>
    <lineage>
        <taxon>Bacteria</taxon>
        <taxon>Bacillati</taxon>
        <taxon>Bacillota</taxon>
        <taxon>Negativicutes</taxon>
        <taxon>Veillonellales</taxon>
        <taxon>Veillonellaceae</taxon>
        <taxon>Veillonella</taxon>
    </lineage>
</organism>
<feature type="domain" description="Cyclodeaminase/cyclohydrolase" evidence="1">
    <location>
        <begin position="7"/>
        <end position="187"/>
    </location>
</feature>
<evidence type="ECO:0000259" key="1">
    <source>
        <dbReference type="Pfam" id="PF04961"/>
    </source>
</evidence>
<dbReference type="Gene3D" id="1.20.120.680">
    <property type="entry name" value="Formiminotetrahydrofolate cyclodeaminase monomer, up-and-down helical bundle"/>
    <property type="match status" value="1"/>
</dbReference>
<dbReference type="OrthoDB" id="7959174at2"/>
<dbReference type="RefSeq" id="WP_115309937.1">
    <property type="nucleotide sequence ID" value="NZ_UHIO01000001.1"/>
</dbReference>
<protein>
    <submittedName>
        <fullName evidence="2">Methenyltetrahydrofolate cyclohydrolase</fullName>
        <ecNumber evidence="2">3.5.4.9</ecNumber>
    </submittedName>
</protein>
<gene>
    <name evidence="2" type="primary">fchA</name>
    <name evidence="2" type="ORF">NCTC12020_00709</name>
</gene>
<dbReference type="SUPFAM" id="SSF101262">
    <property type="entry name" value="Methenyltetrahydrofolate cyclohydrolase-like"/>
    <property type="match status" value="1"/>
</dbReference>
<dbReference type="EMBL" id="UHIO01000001">
    <property type="protein sequence ID" value="SUP41915.1"/>
    <property type="molecule type" value="Genomic_DNA"/>
</dbReference>
<dbReference type="InterPro" id="IPR007044">
    <property type="entry name" value="Cyclodeamin/CycHdrlase"/>
</dbReference>
<reference evidence="2 3" key="1">
    <citation type="submission" date="2018-06" db="EMBL/GenBank/DDBJ databases">
        <authorList>
            <consortium name="Pathogen Informatics"/>
            <person name="Doyle S."/>
        </authorList>
    </citation>
    <scope>NUCLEOTIDE SEQUENCE [LARGE SCALE GENOMIC DNA]</scope>
    <source>
        <strain evidence="2 3">NCTC12020</strain>
    </source>
</reference>
<dbReference type="InterPro" id="IPR036178">
    <property type="entry name" value="Formintransfe-cycloase-like_sf"/>
</dbReference>
<dbReference type="Proteomes" id="UP000255367">
    <property type="component" value="Unassembled WGS sequence"/>
</dbReference>
<sequence>MELKALSVEGFINETGSSSPAPGGGSIAALNGAAGAALIEMVASLTIGKEKYAAVEAEMKEIQSKAHEMKAQFLAYIDEDSAAFNKIMAAFKLPKDTEEDKKARSAAIQEATKGAALVPFKIGELANALLPLAATVIEKGNQNAITDGAVATMNARTSVHGAFLNVKINLGSIKDEAFVADLNAKMEAIENSVDEKEQALLNKVNL</sequence>
<keyword evidence="2" id="KW-0378">Hydrolase</keyword>
<dbReference type="GO" id="GO:0004477">
    <property type="term" value="F:methenyltetrahydrofolate cyclohydrolase activity"/>
    <property type="evidence" value="ECO:0007669"/>
    <property type="project" value="UniProtKB-EC"/>
</dbReference>
<dbReference type="EC" id="3.5.4.9" evidence="2"/>
<evidence type="ECO:0000313" key="2">
    <source>
        <dbReference type="EMBL" id="SUP41915.1"/>
    </source>
</evidence>
<evidence type="ECO:0000313" key="3">
    <source>
        <dbReference type="Proteomes" id="UP000255367"/>
    </source>
</evidence>
<accession>A0A380NJK8</accession>
<dbReference type="Pfam" id="PF04961">
    <property type="entry name" value="FTCD_C"/>
    <property type="match status" value="1"/>
</dbReference>
<name>A0A380NJK8_9FIRM</name>
<keyword evidence="3" id="KW-1185">Reference proteome</keyword>
<dbReference type="AlphaFoldDB" id="A0A380NJK8"/>